<proteinExistence type="predicted"/>
<organism evidence="1 2">
    <name type="scientific">Acrasis kona</name>
    <dbReference type="NCBI Taxonomy" id="1008807"/>
    <lineage>
        <taxon>Eukaryota</taxon>
        <taxon>Discoba</taxon>
        <taxon>Heterolobosea</taxon>
        <taxon>Tetramitia</taxon>
        <taxon>Eutetramitia</taxon>
        <taxon>Acrasidae</taxon>
        <taxon>Acrasis</taxon>
    </lineage>
</organism>
<accession>A0AAW2ZJ09</accession>
<gene>
    <name evidence="1" type="ORF">AKO1_013465</name>
</gene>
<protein>
    <submittedName>
        <fullName evidence="1">Sucrose 6(F)-phosphate phosphorylase</fullName>
    </submittedName>
</protein>
<evidence type="ECO:0000313" key="2">
    <source>
        <dbReference type="Proteomes" id="UP001431209"/>
    </source>
</evidence>
<comment type="caution">
    <text evidence="1">The sequence shown here is derived from an EMBL/GenBank/DDBJ whole genome shotgun (WGS) entry which is preliminary data.</text>
</comment>
<name>A0AAW2ZJ09_9EUKA</name>
<keyword evidence="2" id="KW-1185">Reference proteome</keyword>
<dbReference type="AlphaFoldDB" id="A0AAW2ZJ09"/>
<dbReference type="EMBL" id="JAOPGA020001503">
    <property type="protein sequence ID" value="KAL0488963.1"/>
    <property type="molecule type" value="Genomic_DNA"/>
</dbReference>
<sequence>MSTAVACPPSGCLNNKPQTFSEVIFNFGTEVSLTKSSESPTKRDTIVQHGHLPTLASRNVVWSQSFTKTVKDTHYTDYDYALQNKKIFPVRRETEGGETDFLIHYTVDEPGNTGKVLSTTESFSSKEQMQDSLFLNKHIQKNALFLLATITTTKNIQTTRSPQGKEIVLTTSKSIINNSIPYEHCSLRCESEFDPPFFERGVGNNSL</sequence>
<dbReference type="Proteomes" id="UP001431209">
    <property type="component" value="Unassembled WGS sequence"/>
</dbReference>
<evidence type="ECO:0000313" key="1">
    <source>
        <dbReference type="EMBL" id="KAL0488963.1"/>
    </source>
</evidence>
<reference evidence="1 2" key="1">
    <citation type="submission" date="2024-03" db="EMBL/GenBank/DDBJ databases">
        <title>The Acrasis kona genome and developmental transcriptomes reveal deep origins of eukaryotic multicellular pathways.</title>
        <authorList>
            <person name="Sheikh S."/>
            <person name="Fu C.-J."/>
            <person name="Brown M.W."/>
            <person name="Baldauf S.L."/>
        </authorList>
    </citation>
    <scope>NUCLEOTIDE SEQUENCE [LARGE SCALE GENOMIC DNA]</scope>
    <source>
        <strain evidence="1 2">ATCC MYA-3509</strain>
    </source>
</reference>